<evidence type="ECO:0000259" key="14">
    <source>
        <dbReference type="Pfam" id="PF00136"/>
    </source>
</evidence>
<dbReference type="GO" id="GO:0008270">
    <property type="term" value="F:zinc ion binding"/>
    <property type="evidence" value="ECO:0007669"/>
    <property type="project" value="UniProtKB-KW"/>
</dbReference>
<evidence type="ECO:0000313" key="18">
    <source>
        <dbReference type="EMBL" id="PWN20261.1"/>
    </source>
</evidence>
<dbReference type="PANTHER" id="PTHR45861">
    <property type="entry name" value="DNA POLYMERASE ALPHA CATALYTIC SUBUNIT"/>
    <property type="match status" value="1"/>
</dbReference>
<dbReference type="InterPro" id="IPR006134">
    <property type="entry name" value="DNA-dir_DNA_pol_B_multi_dom"/>
</dbReference>
<dbReference type="Gene3D" id="3.30.70.2820">
    <property type="match status" value="1"/>
</dbReference>
<dbReference type="Gene3D" id="6.10.10.100">
    <property type="match status" value="1"/>
</dbReference>
<dbReference type="EMBL" id="KZ819328">
    <property type="protein sequence ID" value="PWN20261.1"/>
    <property type="molecule type" value="Genomic_DNA"/>
</dbReference>
<feature type="compositionally biased region" description="Low complexity" evidence="13">
    <location>
        <begin position="259"/>
        <end position="284"/>
    </location>
</feature>
<feature type="domain" description="DNA-directed DNA polymerase family B multifunctional" evidence="14">
    <location>
        <begin position="936"/>
        <end position="1408"/>
    </location>
</feature>
<dbReference type="CDD" id="cd05532">
    <property type="entry name" value="POLBc_alpha"/>
    <property type="match status" value="1"/>
</dbReference>
<keyword evidence="10 12" id="KW-0238">DNA-binding</keyword>
<dbReference type="InterPro" id="IPR043502">
    <property type="entry name" value="DNA/RNA_pol_sf"/>
</dbReference>
<feature type="region of interest" description="Disordered" evidence="13">
    <location>
        <begin position="20"/>
        <end position="410"/>
    </location>
</feature>
<dbReference type="RefSeq" id="XP_025347421.1">
    <property type="nucleotide sequence ID" value="XM_025492596.1"/>
</dbReference>
<dbReference type="Pfam" id="PF03104">
    <property type="entry name" value="DNA_pol_B_exo1"/>
    <property type="match status" value="1"/>
</dbReference>
<comment type="catalytic activity">
    <reaction evidence="12">
        <text>DNA(n) + a 2'-deoxyribonucleoside 5'-triphosphate = DNA(n+1) + diphosphate</text>
        <dbReference type="Rhea" id="RHEA:22508"/>
        <dbReference type="Rhea" id="RHEA-COMP:17339"/>
        <dbReference type="Rhea" id="RHEA-COMP:17340"/>
        <dbReference type="ChEBI" id="CHEBI:33019"/>
        <dbReference type="ChEBI" id="CHEBI:61560"/>
        <dbReference type="ChEBI" id="CHEBI:173112"/>
        <dbReference type="EC" id="2.7.7.7"/>
    </reaction>
</comment>
<feature type="region of interest" description="Disordered" evidence="13">
    <location>
        <begin position="453"/>
        <end position="473"/>
    </location>
</feature>
<proteinExistence type="inferred from homology"/>
<feature type="domain" description="Zinc finger DNA-directed DNA polymerase family B alpha" evidence="16">
    <location>
        <begin position="1447"/>
        <end position="1635"/>
    </location>
</feature>
<dbReference type="PROSITE" id="PS00116">
    <property type="entry name" value="DNA_POLYMERASE_B"/>
    <property type="match status" value="1"/>
</dbReference>
<dbReference type="InterPro" id="IPR038256">
    <property type="entry name" value="Pol_alpha_znc_sf"/>
</dbReference>
<dbReference type="CDD" id="cd05776">
    <property type="entry name" value="DNA_polB_alpha_exo"/>
    <property type="match status" value="1"/>
</dbReference>
<dbReference type="FunFam" id="3.30.70.2820:FF:000001">
    <property type="entry name" value="DNA polymerase"/>
    <property type="match status" value="1"/>
</dbReference>
<dbReference type="GO" id="GO:0003688">
    <property type="term" value="F:DNA replication origin binding"/>
    <property type="evidence" value="ECO:0007669"/>
    <property type="project" value="TreeGrafter"/>
</dbReference>
<evidence type="ECO:0000256" key="3">
    <source>
        <dbReference type="ARBA" id="ARBA00022679"/>
    </source>
</evidence>
<dbReference type="GO" id="GO:0003887">
    <property type="term" value="F:DNA-directed DNA polymerase activity"/>
    <property type="evidence" value="ECO:0007669"/>
    <property type="project" value="UniProtKB-KW"/>
</dbReference>
<evidence type="ECO:0000256" key="5">
    <source>
        <dbReference type="ARBA" id="ARBA00022705"/>
    </source>
</evidence>
<reference evidence="18 19" key="1">
    <citation type="journal article" date="2018" name="Mol. Biol. Evol.">
        <title>Broad Genomic Sampling Reveals a Smut Pathogenic Ancestry of the Fungal Clade Ustilaginomycotina.</title>
        <authorList>
            <person name="Kijpornyongpan T."/>
            <person name="Mondo S.J."/>
            <person name="Barry K."/>
            <person name="Sandor L."/>
            <person name="Lee J."/>
            <person name="Lipzen A."/>
            <person name="Pangilinan J."/>
            <person name="LaButti K."/>
            <person name="Hainaut M."/>
            <person name="Henrissat B."/>
            <person name="Grigoriev I.V."/>
            <person name="Spatafora J.W."/>
            <person name="Aime M.C."/>
        </authorList>
    </citation>
    <scope>NUCLEOTIDE SEQUENCE [LARGE SCALE GENOMIC DNA]</scope>
    <source>
        <strain evidence="18 19">MCA 4718</strain>
    </source>
</reference>
<dbReference type="GO" id="GO:0006272">
    <property type="term" value="P:leading strand elongation"/>
    <property type="evidence" value="ECO:0007669"/>
    <property type="project" value="TreeGrafter"/>
</dbReference>
<keyword evidence="3 12" id="KW-0808">Transferase</keyword>
<evidence type="ECO:0000259" key="15">
    <source>
        <dbReference type="Pfam" id="PF03104"/>
    </source>
</evidence>
<feature type="compositionally biased region" description="Polar residues" evidence="13">
    <location>
        <begin position="221"/>
        <end position="231"/>
    </location>
</feature>
<organism evidence="18 19">
    <name type="scientific">Pseudomicrostroma glucosiphilum</name>
    <dbReference type="NCBI Taxonomy" id="1684307"/>
    <lineage>
        <taxon>Eukaryota</taxon>
        <taxon>Fungi</taxon>
        <taxon>Dikarya</taxon>
        <taxon>Basidiomycota</taxon>
        <taxon>Ustilaginomycotina</taxon>
        <taxon>Exobasidiomycetes</taxon>
        <taxon>Microstromatales</taxon>
        <taxon>Microstromatales incertae sedis</taxon>
        <taxon>Pseudomicrostroma</taxon>
    </lineage>
</organism>
<evidence type="ECO:0000256" key="8">
    <source>
        <dbReference type="ARBA" id="ARBA00022833"/>
    </source>
</evidence>
<evidence type="ECO:0000256" key="9">
    <source>
        <dbReference type="ARBA" id="ARBA00022932"/>
    </source>
</evidence>
<keyword evidence="9 12" id="KW-0239">DNA-directed DNA polymerase</keyword>
<dbReference type="InterPro" id="IPR017964">
    <property type="entry name" value="DNA-dir_DNA_pol_B_CS"/>
</dbReference>
<dbReference type="Gene3D" id="1.10.132.60">
    <property type="entry name" value="DNA polymerase family B, C-terminal domain"/>
    <property type="match status" value="1"/>
</dbReference>
<keyword evidence="8" id="KW-0862">Zinc</keyword>
<dbReference type="GeneID" id="37014330"/>
<feature type="compositionally biased region" description="Low complexity" evidence="13">
    <location>
        <begin position="185"/>
        <end position="202"/>
    </location>
</feature>
<evidence type="ECO:0000256" key="1">
    <source>
        <dbReference type="ARBA" id="ARBA00004123"/>
    </source>
</evidence>
<feature type="compositionally biased region" description="Acidic residues" evidence="13">
    <location>
        <begin position="90"/>
        <end position="100"/>
    </location>
</feature>
<dbReference type="Pfam" id="PF08996">
    <property type="entry name" value="zf-DNA_Pol"/>
    <property type="match status" value="1"/>
</dbReference>
<dbReference type="GO" id="GO:0005658">
    <property type="term" value="C:alpha DNA polymerase:primase complex"/>
    <property type="evidence" value="ECO:0007669"/>
    <property type="project" value="TreeGrafter"/>
</dbReference>
<keyword evidence="7" id="KW-0863">Zinc-finger</keyword>
<evidence type="ECO:0000256" key="4">
    <source>
        <dbReference type="ARBA" id="ARBA00022695"/>
    </source>
</evidence>
<evidence type="ECO:0000256" key="7">
    <source>
        <dbReference type="ARBA" id="ARBA00022771"/>
    </source>
</evidence>
<dbReference type="Gene3D" id="3.90.1600.10">
    <property type="entry name" value="Palm domain of DNA polymerase"/>
    <property type="match status" value="1"/>
</dbReference>
<evidence type="ECO:0000256" key="6">
    <source>
        <dbReference type="ARBA" id="ARBA00022723"/>
    </source>
</evidence>
<dbReference type="GO" id="GO:0003697">
    <property type="term" value="F:single-stranded DNA binding"/>
    <property type="evidence" value="ECO:0007669"/>
    <property type="project" value="TreeGrafter"/>
</dbReference>
<accession>A0A316U744</accession>
<dbReference type="NCBIfam" id="TIGR00592">
    <property type="entry name" value="pol2"/>
    <property type="match status" value="1"/>
</dbReference>
<dbReference type="SUPFAM" id="SSF56672">
    <property type="entry name" value="DNA/RNA polymerases"/>
    <property type="match status" value="1"/>
</dbReference>
<evidence type="ECO:0000256" key="12">
    <source>
        <dbReference type="RuleBase" id="RU000442"/>
    </source>
</evidence>
<evidence type="ECO:0000256" key="13">
    <source>
        <dbReference type="SAM" id="MobiDB-lite"/>
    </source>
</evidence>
<dbReference type="PRINTS" id="PR00106">
    <property type="entry name" value="DNAPOLB"/>
</dbReference>
<dbReference type="STRING" id="1684307.A0A316U744"/>
<feature type="region of interest" description="Disordered" evidence="13">
    <location>
        <begin position="673"/>
        <end position="692"/>
    </location>
</feature>
<keyword evidence="19" id="KW-1185">Reference proteome</keyword>
<evidence type="ECO:0000259" key="17">
    <source>
        <dbReference type="Pfam" id="PF12254"/>
    </source>
</evidence>
<dbReference type="GO" id="GO:1902975">
    <property type="term" value="P:mitotic DNA replication initiation"/>
    <property type="evidence" value="ECO:0007669"/>
    <property type="project" value="InterPro"/>
</dbReference>
<dbReference type="SMART" id="SM00486">
    <property type="entry name" value="POLBc"/>
    <property type="match status" value="1"/>
</dbReference>
<evidence type="ECO:0000259" key="16">
    <source>
        <dbReference type="Pfam" id="PF08996"/>
    </source>
</evidence>
<dbReference type="Gene3D" id="1.10.287.690">
    <property type="entry name" value="Helix hairpin bin"/>
    <property type="match status" value="1"/>
</dbReference>
<dbReference type="InterPro" id="IPR042087">
    <property type="entry name" value="DNA_pol_B_thumb"/>
</dbReference>
<feature type="compositionally biased region" description="Basic and acidic residues" evidence="13">
    <location>
        <begin position="77"/>
        <end position="88"/>
    </location>
</feature>
<dbReference type="Gene3D" id="2.40.50.730">
    <property type="match status" value="1"/>
</dbReference>
<dbReference type="InterPro" id="IPR015088">
    <property type="entry name" value="Znf_DNA-dir_DNA_pol_B_alpha"/>
</dbReference>
<feature type="compositionally biased region" description="Basic residues" evidence="13">
    <location>
        <begin position="106"/>
        <end position="116"/>
    </location>
</feature>
<feature type="compositionally biased region" description="Low complexity" evidence="13">
    <location>
        <begin position="455"/>
        <end position="468"/>
    </location>
</feature>
<dbReference type="InterPro" id="IPR023211">
    <property type="entry name" value="DNA_pol_palm_dom_sf"/>
</dbReference>
<comment type="subcellular location">
    <subcellularLocation>
        <location evidence="1">Nucleus</location>
    </subcellularLocation>
</comment>
<feature type="domain" description="DNA polymerase alpha catalytic subunit N-terminal" evidence="17">
    <location>
        <begin position="16"/>
        <end position="84"/>
    </location>
</feature>
<keyword evidence="5 12" id="KW-0235">DNA replication</keyword>
<dbReference type="GO" id="GO:0006273">
    <property type="term" value="P:lagging strand elongation"/>
    <property type="evidence" value="ECO:0007669"/>
    <property type="project" value="TreeGrafter"/>
</dbReference>
<dbReference type="Gene3D" id="3.30.420.10">
    <property type="entry name" value="Ribonuclease H-like superfamily/Ribonuclease H"/>
    <property type="match status" value="1"/>
</dbReference>
<feature type="compositionally biased region" description="Acidic residues" evidence="13">
    <location>
        <begin position="40"/>
        <end position="50"/>
    </location>
</feature>
<evidence type="ECO:0000256" key="2">
    <source>
        <dbReference type="ARBA" id="ARBA00005755"/>
    </source>
</evidence>
<keyword evidence="11" id="KW-0539">Nucleus</keyword>
<dbReference type="InterPro" id="IPR012337">
    <property type="entry name" value="RNaseH-like_sf"/>
</dbReference>
<dbReference type="InterPro" id="IPR006172">
    <property type="entry name" value="DNA-dir_DNA_pol_B"/>
</dbReference>
<feature type="domain" description="DNA-directed DNA polymerase family B exonuclease" evidence="15">
    <location>
        <begin position="610"/>
        <end position="869"/>
    </location>
</feature>
<dbReference type="SUPFAM" id="SSF53098">
    <property type="entry name" value="Ribonuclease H-like"/>
    <property type="match status" value="1"/>
</dbReference>
<dbReference type="PANTHER" id="PTHR45861:SF1">
    <property type="entry name" value="DNA POLYMERASE ALPHA CATALYTIC SUBUNIT"/>
    <property type="match status" value="1"/>
</dbReference>
<dbReference type="InterPro" id="IPR006133">
    <property type="entry name" value="DNA-dir_DNA_pol_B_exonuc"/>
</dbReference>
<feature type="compositionally biased region" description="Acidic residues" evidence="13">
    <location>
        <begin position="367"/>
        <end position="376"/>
    </location>
</feature>
<dbReference type="FunFam" id="1.10.132.60:FF:000004">
    <property type="entry name" value="DNA polymerase"/>
    <property type="match status" value="1"/>
</dbReference>
<dbReference type="Proteomes" id="UP000245942">
    <property type="component" value="Unassembled WGS sequence"/>
</dbReference>
<gene>
    <name evidence="18" type="ORF">BCV69DRAFT_283137</name>
</gene>
<feature type="compositionally biased region" description="Basic and acidic residues" evidence="13">
    <location>
        <begin position="51"/>
        <end position="63"/>
    </location>
</feature>
<dbReference type="EC" id="2.7.7.7" evidence="12"/>
<dbReference type="OrthoDB" id="6755010at2759"/>
<evidence type="ECO:0000256" key="10">
    <source>
        <dbReference type="ARBA" id="ARBA00023125"/>
    </source>
</evidence>
<protein>
    <recommendedName>
        <fullName evidence="12">DNA polymerase</fullName>
        <ecNumber evidence="12">2.7.7.7</ecNumber>
    </recommendedName>
</protein>
<keyword evidence="6" id="KW-0479">Metal-binding</keyword>
<evidence type="ECO:0000313" key="19">
    <source>
        <dbReference type="Proteomes" id="UP000245942"/>
    </source>
</evidence>
<comment type="similarity">
    <text evidence="2 12">Belongs to the DNA polymerase type-B family.</text>
</comment>
<dbReference type="GO" id="GO:0033554">
    <property type="term" value="P:cellular response to stress"/>
    <property type="evidence" value="ECO:0007669"/>
    <property type="project" value="UniProtKB-ARBA"/>
</dbReference>
<keyword evidence="4 12" id="KW-0548">Nucleotidyltransferase</keyword>
<evidence type="ECO:0000256" key="11">
    <source>
        <dbReference type="ARBA" id="ARBA00023242"/>
    </source>
</evidence>
<sequence length="1644" mass="179759">MSSARAVAQAKRSAALEALKAKRNGLNAPAPKRDDGSSSGDDDLYDEVSEQEYKSILRGRMMDDDFIEDDDGSGYVDDGRNEWERSGGEDSAEESETEADYYERTGKKKPKKRKGGKKGDSGDKSASSLTHAFARQPAQSRLGQGISASSSARKAAEERSTAAMEAYRPKVSREKEEDFMKRLMGGLASSPSAIGGASAAPQTPSPAPALRGYPGRASGYSLATSSTTPTYASRKRPLPLGGGNAPSVTYRTDKRHQYPSSPSEDTSAPSSDLPDPSSDGPGAPVHISGSDTPPWESRGGRRGDDDDGFDFGNDDFGLADVPHKKLRSTANMTPTARGVTGQIGSMGLQNESTSRPKALRMQMGGPSDEDEDDEDLAVQAPKATSTLGPAKRRMNVSAEAAAPPQPTALQHSPAIVEAKAAVASTENAPSGPKNGNAAWQSVHASLSSVNAGTVEASSAEADAQADSSTGSGVNALNDDKSLPFYWMDHIELEAGIILLIGKVKDRTTGKYVSACLRVEGIERCVFLLIRDKKIADGHATDATPTEDEILDEFDEVREKHGIKNFLSKTVQRHYAFESPGVPATGTYLKVKYGFDEPALPTDISGKTFSQAFGTQTSAMELFLIKRKIMGPCWLRVTSVDTLSLSKPLSWCKAEYSIDDAKFLSPYSDAAKATGEAGADADGNGGDDSSAPREVPPLTIASLALRTVHNHQANKREIVALSMRTWSDAQLEDIRNPEERPSSVWTAVRPLAGQWPTGFEAEVRKQGNKIKAMRFERQLLNGLLAQIQRLDPDIILTHDFAATDLDVLLARMRELKADHWSKIGRLRRPLWPKLRNGWNLGLMKGRLCCDLGSDVGKSMITSTTWSLTEMVGTHLKIQREDIDPDDVPSYFDAAAPNPKQLLTFLQHCEVDTFFQMSIAHKVQILPLTKQLTNLAGNTWARTLSGGRAERNEYILLHDFHRRKFVVPDKVTSGKRAAAAKAAAAAEAEAEDGAESKGNAGASKKSKKDKFKGGLVFDPKRGLWDRYVLVMDFNSLYPSIIQEYNIDFTTVDRSRWNEVSADAEEELEGVPDIPSSDVSQGVLPNLIAKLVERRRQVKSLMKDKRAPAHKQLQWNVKQLALKLTANSMYGCLGFEGSRFYARPLAALTTYKGREILTATKELAESLGLDVIYGDTDSVMINTNAMTYAQAARIGADFKKAVNERYRLLEIDIDAVFERMLLLQKKKYAARKVEEVEVMPSGEEKKKVTTEIKGLDMKRREYSTLSKNVSSYVLEQILSGESTENVVASIHGYLTEVGESVRGGQIPLEDFIIFKRLGKDPKAYGTNITGQPHVHVALRMQERGQSARMGDVIPYIFCLAADGTSSSKSAQADKAHHPDELRKQDSELKVDYEHYLALQILPPIERMCDSIQGTDRSRLAECLGLDASRYGVSQVASLTSADREFTSLDSQTPDEVRFAKCERLSIKCGRCGETSAFEGLADAKMGENAMLRPEGLFCPSEACGGRTSLPLASVAIQLEVSIRRHISRYYTSFQVCTEPSCGTRTRLLGVYAKRCLVPHCRGAVAPEYTDKALYDQLCYYTSLFDVEGVAEKVKGKANEEEVKILCKRNAEALGLLSRSSRKYLDKNGRRFVDLGKVFGRGGRRVGA</sequence>
<dbReference type="InterPro" id="IPR024647">
    <property type="entry name" value="DNA_pol_a_cat_su_N"/>
</dbReference>
<feature type="compositionally biased region" description="Basic and acidic residues" evidence="13">
    <location>
        <begin position="167"/>
        <end position="181"/>
    </location>
</feature>
<feature type="region of interest" description="Disordered" evidence="13">
    <location>
        <begin position="986"/>
        <end position="1005"/>
    </location>
</feature>
<dbReference type="Pfam" id="PF12254">
    <property type="entry name" value="DNA_pol_alpha_N"/>
    <property type="match status" value="1"/>
</dbReference>
<dbReference type="InterPro" id="IPR036397">
    <property type="entry name" value="RNaseH_sf"/>
</dbReference>
<name>A0A316U744_9BASI</name>
<dbReference type="Gene3D" id="1.10.3200.20">
    <property type="entry name" value="DNA Polymerase alpha, zinc finger"/>
    <property type="match status" value="1"/>
</dbReference>
<dbReference type="GO" id="GO:0003682">
    <property type="term" value="F:chromatin binding"/>
    <property type="evidence" value="ECO:0007669"/>
    <property type="project" value="TreeGrafter"/>
</dbReference>
<dbReference type="FunFam" id="1.10.287.690:FF:000003">
    <property type="entry name" value="DNA polymerase"/>
    <property type="match status" value="1"/>
</dbReference>
<dbReference type="GO" id="GO:0000166">
    <property type="term" value="F:nucleotide binding"/>
    <property type="evidence" value="ECO:0007669"/>
    <property type="project" value="InterPro"/>
</dbReference>
<dbReference type="Pfam" id="PF00136">
    <property type="entry name" value="DNA_pol_B"/>
    <property type="match status" value="1"/>
</dbReference>
<dbReference type="InterPro" id="IPR045846">
    <property type="entry name" value="POLBc_alpha"/>
</dbReference>